<gene>
    <name evidence="2" type="ORF">C5Y96_16635</name>
</gene>
<comment type="caution">
    <text evidence="2">The sequence shown here is derived from an EMBL/GenBank/DDBJ whole genome shotgun (WGS) entry which is preliminary data.</text>
</comment>
<dbReference type="GO" id="GO:0003677">
    <property type="term" value="F:DNA binding"/>
    <property type="evidence" value="ECO:0007669"/>
    <property type="project" value="InterPro"/>
</dbReference>
<proteinExistence type="predicted"/>
<reference evidence="2 3" key="1">
    <citation type="submission" date="2018-02" db="EMBL/GenBank/DDBJ databases">
        <title>Comparative genomes isolates from brazilian mangrove.</title>
        <authorList>
            <person name="Araujo J.E."/>
            <person name="Taketani R.G."/>
            <person name="Silva M.C.P."/>
            <person name="Loureco M.V."/>
            <person name="Andreote F.D."/>
        </authorList>
    </citation>
    <scope>NUCLEOTIDE SEQUENCE [LARGE SCALE GENOMIC DNA]</scope>
    <source>
        <strain evidence="2 3">HEX-2 MGV</strain>
    </source>
</reference>
<dbReference type="Pfam" id="PF01381">
    <property type="entry name" value="HTH_3"/>
    <property type="match status" value="1"/>
</dbReference>
<dbReference type="RefSeq" id="WP_105355602.1">
    <property type="nucleotide sequence ID" value="NZ_PUIA01000051.1"/>
</dbReference>
<organism evidence="2 3">
    <name type="scientific">Blastopirellula marina</name>
    <dbReference type="NCBI Taxonomy" id="124"/>
    <lineage>
        <taxon>Bacteria</taxon>
        <taxon>Pseudomonadati</taxon>
        <taxon>Planctomycetota</taxon>
        <taxon>Planctomycetia</taxon>
        <taxon>Pirellulales</taxon>
        <taxon>Pirellulaceae</taxon>
        <taxon>Blastopirellula</taxon>
    </lineage>
</organism>
<dbReference type="InterPro" id="IPR032710">
    <property type="entry name" value="NTF2-like_dom_sf"/>
</dbReference>
<sequence>MNQNSNSSNKRCNGQQVASLRNQLGWTQEVLAVKAGYSDRLIRKAEAGQSVSAATLTVLAQTFQQHGLQVTAADLEMEAAAIARRFIECMYTETTGVIDAMSEFISDDIVIHFSGDPQVFPFAGTHEGKDAARRAFQLFYSVIQPPDDMTEMNDMRFLPTQQGALVWGNTWAHPIGMPMKEPIQLAIRMDFRDGLMVLFDDRFDTAMGFEHFCRANQVIV</sequence>
<dbReference type="CDD" id="cd00093">
    <property type="entry name" value="HTH_XRE"/>
    <property type="match status" value="1"/>
</dbReference>
<dbReference type="SMART" id="SM00530">
    <property type="entry name" value="HTH_XRE"/>
    <property type="match status" value="1"/>
</dbReference>
<dbReference type="InterPro" id="IPR010982">
    <property type="entry name" value="Lambda_DNA-bd_dom_sf"/>
</dbReference>
<evidence type="ECO:0000259" key="1">
    <source>
        <dbReference type="PROSITE" id="PS50943"/>
    </source>
</evidence>
<dbReference type="PROSITE" id="PS50943">
    <property type="entry name" value="HTH_CROC1"/>
    <property type="match status" value="1"/>
</dbReference>
<name>A0A2S8F776_9BACT</name>
<dbReference type="Gene3D" id="3.10.450.50">
    <property type="match status" value="1"/>
</dbReference>
<dbReference type="Proteomes" id="UP000240009">
    <property type="component" value="Unassembled WGS sequence"/>
</dbReference>
<dbReference type="Gene3D" id="1.10.260.40">
    <property type="entry name" value="lambda repressor-like DNA-binding domains"/>
    <property type="match status" value="1"/>
</dbReference>
<feature type="domain" description="HTH cro/C1-type" evidence="1">
    <location>
        <begin position="17"/>
        <end position="75"/>
    </location>
</feature>
<accession>A0A2S8F776</accession>
<dbReference type="OrthoDB" id="266241at2"/>
<dbReference type="EMBL" id="PUIA01000051">
    <property type="protein sequence ID" value="PQO28003.1"/>
    <property type="molecule type" value="Genomic_DNA"/>
</dbReference>
<dbReference type="SUPFAM" id="SSF47413">
    <property type="entry name" value="lambda repressor-like DNA-binding domains"/>
    <property type="match status" value="1"/>
</dbReference>
<evidence type="ECO:0000313" key="3">
    <source>
        <dbReference type="Proteomes" id="UP000240009"/>
    </source>
</evidence>
<dbReference type="AlphaFoldDB" id="A0A2S8F776"/>
<evidence type="ECO:0000313" key="2">
    <source>
        <dbReference type="EMBL" id="PQO28003.1"/>
    </source>
</evidence>
<protein>
    <recommendedName>
        <fullName evidence="1">HTH cro/C1-type domain-containing protein</fullName>
    </recommendedName>
</protein>
<dbReference type="SUPFAM" id="SSF54427">
    <property type="entry name" value="NTF2-like"/>
    <property type="match status" value="1"/>
</dbReference>
<dbReference type="InterPro" id="IPR001387">
    <property type="entry name" value="Cro/C1-type_HTH"/>
</dbReference>